<protein>
    <submittedName>
        <fullName evidence="3">Uncharacterized protein</fullName>
    </submittedName>
</protein>
<dbReference type="WBParaSite" id="nRc.2.0.1.t47905-RA">
    <property type="protein sequence ID" value="nRc.2.0.1.t47905-RA"/>
    <property type="gene ID" value="nRc.2.0.1.g47905"/>
</dbReference>
<name>A0A915L9V2_ROMCU</name>
<evidence type="ECO:0000313" key="3">
    <source>
        <dbReference type="WBParaSite" id="nRc.2.0.1.t47905-RA"/>
    </source>
</evidence>
<dbReference type="Proteomes" id="UP000887565">
    <property type="component" value="Unplaced"/>
</dbReference>
<keyword evidence="1" id="KW-1133">Transmembrane helix</keyword>
<keyword evidence="2" id="KW-1185">Reference proteome</keyword>
<sequence length="291" mass="33247">MLLDSLLENFFPDACRSYMHIGSRATRSLQIFELREHNVSLRSTNDYDTSSLGQNDSQSSNTEFIDLERDHTRYPEKLDAFLYTIGLDQIPGWKMDSRTRKVSLSKAGRSWVRRMCYLLGRKNMDCNPFLEHLGTIFDAEEMIRIMEVTEKTIDKVYMKKGEHPNNAEVFTDEESLKLAKIANFLKYTDVPGAYIDRVSSRKLIGPESIPFLQKDGEFFLLAAFATIASAAGYYLLDYFIKNDLNLIHDIFSVEVTVGAKGPGASACRRQAKERPLEGSFKSSYYFQISLS</sequence>
<keyword evidence="1" id="KW-0812">Transmembrane</keyword>
<feature type="transmembrane region" description="Helical" evidence="1">
    <location>
        <begin position="218"/>
        <end position="236"/>
    </location>
</feature>
<evidence type="ECO:0000313" key="2">
    <source>
        <dbReference type="Proteomes" id="UP000887565"/>
    </source>
</evidence>
<accession>A0A915L9V2</accession>
<organism evidence="2 3">
    <name type="scientific">Romanomermis culicivorax</name>
    <name type="common">Nematode worm</name>
    <dbReference type="NCBI Taxonomy" id="13658"/>
    <lineage>
        <taxon>Eukaryota</taxon>
        <taxon>Metazoa</taxon>
        <taxon>Ecdysozoa</taxon>
        <taxon>Nematoda</taxon>
        <taxon>Enoplea</taxon>
        <taxon>Dorylaimia</taxon>
        <taxon>Mermithida</taxon>
        <taxon>Mermithoidea</taxon>
        <taxon>Mermithidae</taxon>
        <taxon>Romanomermis</taxon>
    </lineage>
</organism>
<evidence type="ECO:0000256" key="1">
    <source>
        <dbReference type="SAM" id="Phobius"/>
    </source>
</evidence>
<reference evidence="3" key="1">
    <citation type="submission" date="2022-11" db="UniProtKB">
        <authorList>
            <consortium name="WormBaseParasite"/>
        </authorList>
    </citation>
    <scope>IDENTIFICATION</scope>
</reference>
<dbReference type="AlphaFoldDB" id="A0A915L9V2"/>
<proteinExistence type="predicted"/>
<keyword evidence="1" id="KW-0472">Membrane</keyword>